<name>A0A9P6CJH0_9AGAR</name>
<proteinExistence type="predicted"/>
<accession>A0A9P6CJH0</accession>
<gene>
    <name evidence="1" type="ORF">BDZ94DRAFT_697398</name>
</gene>
<evidence type="ECO:0000313" key="1">
    <source>
        <dbReference type="EMBL" id="KAF9462803.1"/>
    </source>
</evidence>
<dbReference type="AlphaFoldDB" id="A0A9P6CJH0"/>
<protein>
    <submittedName>
        <fullName evidence="1">Uncharacterized protein</fullName>
    </submittedName>
</protein>
<evidence type="ECO:0000313" key="2">
    <source>
        <dbReference type="Proteomes" id="UP000807353"/>
    </source>
</evidence>
<comment type="caution">
    <text evidence="1">The sequence shown here is derived from an EMBL/GenBank/DDBJ whole genome shotgun (WGS) entry which is preliminary data.</text>
</comment>
<organism evidence="1 2">
    <name type="scientific">Collybia nuda</name>
    <dbReference type="NCBI Taxonomy" id="64659"/>
    <lineage>
        <taxon>Eukaryota</taxon>
        <taxon>Fungi</taxon>
        <taxon>Dikarya</taxon>
        <taxon>Basidiomycota</taxon>
        <taxon>Agaricomycotina</taxon>
        <taxon>Agaricomycetes</taxon>
        <taxon>Agaricomycetidae</taxon>
        <taxon>Agaricales</taxon>
        <taxon>Tricholomatineae</taxon>
        <taxon>Clitocybaceae</taxon>
        <taxon>Collybia</taxon>
    </lineage>
</organism>
<keyword evidence="2" id="KW-1185">Reference proteome</keyword>
<reference evidence="1" key="1">
    <citation type="submission" date="2020-11" db="EMBL/GenBank/DDBJ databases">
        <authorList>
            <consortium name="DOE Joint Genome Institute"/>
            <person name="Ahrendt S."/>
            <person name="Riley R."/>
            <person name="Andreopoulos W."/>
            <person name="Labutti K."/>
            <person name="Pangilinan J."/>
            <person name="Ruiz-Duenas F.J."/>
            <person name="Barrasa J.M."/>
            <person name="Sanchez-Garcia M."/>
            <person name="Camarero S."/>
            <person name="Miyauchi S."/>
            <person name="Serrano A."/>
            <person name="Linde D."/>
            <person name="Babiker R."/>
            <person name="Drula E."/>
            <person name="Ayuso-Fernandez I."/>
            <person name="Pacheco R."/>
            <person name="Padilla G."/>
            <person name="Ferreira P."/>
            <person name="Barriuso J."/>
            <person name="Kellner H."/>
            <person name="Castanera R."/>
            <person name="Alfaro M."/>
            <person name="Ramirez L."/>
            <person name="Pisabarro A.G."/>
            <person name="Kuo A."/>
            <person name="Tritt A."/>
            <person name="Lipzen A."/>
            <person name="He G."/>
            <person name="Yan M."/>
            <person name="Ng V."/>
            <person name="Cullen D."/>
            <person name="Martin F."/>
            <person name="Rosso M.-N."/>
            <person name="Henrissat B."/>
            <person name="Hibbett D."/>
            <person name="Martinez A.T."/>
            <person name="Grigoriev I.V."/>
        </authorList>
    </citation>
    <scope>NUCLEOTIDE SEQUENCE</scope>
    <source>
        <strain evidence="1">CBS 247.69</strain>
    </source>
</reference>
<sequence>MSDTLAWVCGLLSRSKGCMAILARFTHSEPRLWYHWSSRYIFRRSPEEYTGESAYVNQHWRSAKKRESLFSYLLDRSTQSIEGLPTHDADVADYKRAAEIHVFKRKTDTIDEDFW</sequence>
<dbReference type="EMBL" id="MU150268">
    <property type="protein sequence ID" value="KAF9462803.1"/>
    <property type="molecule type" value="Genomic_DNA"/>
</dbReference>
<dbReference type="Proteomes" id="UP000807353">
    <property type="component" value="Unassembled WGS sequence"/>
</dbReference>